<feature type="transmembrane region" description="Helical" evidence="10">
    <location>
        <begin position="567"/>
        <end position="586"/>
    </location>
</feature>
<protein>
    <recommendedName>
        <fullName evidence="11">Ion transport domain-containing protein</fullName>
    </recommendedName>
</protein>
<dbReference type="InterPro" id="IPR005821">
    <property type="entry name" value="Ion_trans_dom"/>
</dbReference>
<gene>
    <name evidence="12" type="ORF">JG688_00001230</name>
</gene>
<evidence type="ECO:0000313" key="13">
    <source>
        <dbReference type="Proteomes" id="UP000709295"/>
    </source>
</evidence>
<evidence type="ECO:0000256" key="5">
    <source>
        <dbReference type="ARBA" id="ARBA00022737"/>
    </source>
</evidence>
<keyword evidence="8 10" id="KW-0472">Membrane</keyword>
<evidence type="ECO:0000256" key="1">
    <source>
        <dbReference type="ARBA" id="ARBA00004141"/>
    </source>
</evidence>
<name>A0A8J5J6N4_9STRA</name>
<keyword evidence="3" id="KW-0109">Calcium transport</keyword>
<sequence length="762" mass="85915">MSIVGRRIVRPKQRRPESSHLHGLRSAAKVRIDVVAQQVLDHDDGIFGAVRANDADAALRLITADENCLTLRDSVGAAPVHIAFLFGHYELGKRIVLRCRAFASLTYTSNNLYEPSPYEGENILHIAIIHRQTELVLWLVREAPQLVRAETTGKFFGPTKACYFGGTPLLFALSSNQIDMALHILEAAERLQDGPFKEDEGEDLASIFTCDRFGNNVLHLAVIRDLPDVYDVALRYVMRLMSPTEKQLTPIKVGPAMYEEKPGNEAHEVENLVVVQRPGRSSAPTEESFAPSIDYRQGEINLVEFLQGTSDSGYEKMFRFLMQRNSDELTPLSLAAAIGQQRMFQHLFNHSSSVAWRFGPITAIHVPLFDLEQPELRLAPDFGHFQHIHDFIASLPYPLAPKGRKGYRTAIQCLCSTEKISNTLQNHHKVLREVVAKRLEMLKMVEIEQLLHKKWKYVGRQRFLWRLAIYCVFLVLLNATTLAPYSKYTDGSRGEAAGLGFAEVGALVLAALKFLNESNQMLLNSQGYITEGGAGRLDNICTTVTSISLFASSAARLAHQQEVGDALGAVALIFSWFYMFFFLLGFRTTGPFVIMILRMIAHDIVRFFLVYSAVLVGFSQAIYVVHDGRIGPHALFVRMRTLLVMGFTGEVNYDDNYGSGGRMNPFTQVLVLCYVVLVMIILVNLLIAMMGNTYSEVLEESEQRWIAERANIMASIDNQCPAEWNQQARKSFAIPLQNRNGEEKLYLEMEVKKIDEWMHDDR</sequence>
<reference evidence="12" key="1">
    <citation type="submission" date="2021-01" db="EMBL/GenBank/DDBJ databases">
        <title>Phytophthora aleatoria, a newly-described species from Pinus radiata is distinct from Phytophthora cactorum isolates based on comparative genomics.</title>
        <authorList>
            <person name="Mcdougal R."/>
            <person name="Panda P."/>
            <person name="Williams N."/>
            <person name="Studholme D.J."/>
        </authorList>
    </citation>
    <scope>NUCLEOTIDE SEQUENCE</scope>
    <source>
        <strain evidence="12">NZFS 4037</strain>
    </source>
</reference>
<keyword evidence="3" id="KW-0106">Calcium</keyword>
<evidence type="ECO:0000313" key="12">
    <source>
        <dbReference type="EMBL" id="KAG6976556.1"/>
    </source>
</evidence>
<dbReference type="GO" id="GO:0098703">
    <property type="term" value="P:calcium ion import across plasma membrane"/>
    <property type="evidence" value="ECO:0007669"/>
    <property type="project" value="TreeGrafter"/>
</dbReference>
<evidence type="ECO:0000256" key="6">
    <source>
        <dbReference type="ARBA" id="ARBA00022989"/>
    </source>
</evidence>
<dbReference type="GO" id="GO:0005216">
    <property type="term" value="F:monoatomic ion channel activity"/>
    <property type="evidence" value="ECO:0007669"/>
    <property type="project" value="InterPro"/>
</dbReference>
<dbReference type="Pfam" id="PF00520">
    <property type="entry name" value="Ion_trans"/>
    <property type="match status" value="1"/>
</dbReference>
<dbReference type="InterPro" id="IPR002110">
    <property type="entry name" value="Ankyrin_rpt"/>
</dbReference>
<evidence type="ECO:0000256" key="3">
    <source>
        <dbReference type="ARBA" id="ARBA00022568"/>
    </source>
</evidence>
<dbReference type="GO" id="GO:0005886">
    <property type="term" value="C:plasma membrane"/>
    <property type="evidence" value="ECO:0007669"/>
    <property type="project" value="TreeGrafter"/>
</dbReference>
<comment type="subcellular location">
    <subcellularLocation>
        <location evidence="1">Membrane</location>
        <topology evidence="1">Multi-pass membrane protein</topology>
    </subcellularLocation>
</comment>
<dbReference type="EMBL" id="JAENGY010000027">
    <property type="protein sequence ID" value="KAG6976556.1"/>
    <property type="molecule type" value="Genomic_DNA"/>
</dbReference>
<feature type="transmembrane region" description="Helical" evidence="10">
    <location>
        <begin position="666"/>
        <end position="687"/>
    </location>
</feature>
<evidence type="ECO:0000256" key="2">
    <source>
        <dbReference type="ARBA" id="ARBA00022448"/>
    </source>
</evidence>
<dbReference type="PANTHER" id="PTHR10582:SF2">
    <property type="entry name" value="INACTIVE"/>
    <property type="match status" value="1"/>
</dbReference>
<dbReference type="AlphaFoldDB" id="A0A8J5J6N4"/>
<keyword evidence="9" id="KW-0407">Ion channel</keyword>
<keyword evidence="4 10" id="KW-0812">Transmembrane</keyword>
<evidence type="ECO:0000256" key="10">
    <source>
        <dbReference type="SAM" id="Phobius"/>
    </source>
</evidence>
<organism evidence="12 13">
    <name type="scientific">Phytophthora aleatoria</name>
    <dbReference type="NCBI Taxonomy" id="2496075"/>
    <lineage>
        <taxon>Eukaryota</taxon>
        <taxon>Sar</taxon>
        <taxon>Stramenopiles</taxon>
        <taxon>Oomycota</taxon>
        <taxon>Peronosporomycetes</taxon>
        <taxon>Peronosporales</taxon>
        <taxon>Peronosporaceae</taxon>
        <taxon>Phytophthora</taxon>
    </lineage>
</organism>
<evidence type="ECO:0000256" key="9">
    <source>
        <dbReference type="ARBA" id="ARBA00023303"/>
    </source>
</evidence>
<dbReference type="SMART" id="SM00248">
    <property type="entry name" value="ANK"/>
    <property type="match status" value="5"/>
</dbReference>
<keyword evidence="6 10" id="KW-1133">Transmembrane helix</keyword>
<dbReference type="Proteomes" id="UP000709295">
    <property type="component" value="Unassembled WGS sequence"/>
</dbReference>
<dbReference type="InterPro" id="IPR024862">
    <property type="entry name" value="TRPV"/>
</dbReference>
<feature type="transmembrane region" description="Helical" evidence="10">
    <location>
        <begin position="607"/>
        <end position="626"/>
    </location>
</feature>
<evidence type="ECO:0000256" key="7">
    <source>
        <dbReference type="ARBA" id="ARBA00023065"/>
    </source>
</evidence>
<evidence type="ECO:0000256" key="8">
    <source>
        <dbReference type="ARBA" id="ARBA00023136"/>
    </source>
</evidence>
<feature type="transmembrane region" description="Helical" evidence="10">
    <location>
        <begin position="463"/>
        <end position="485"/>
    </location>
</feature>
<keyword evidence="7" id="KW-0406">Ion transport</keyword>
<keyword evidence="2" id="KW-0813">Transport</keyword>
<dbReference type="PANTHER" id="PTHR10582">
    <property type="entry name" value="TRANSIENT RECEPTOR POTENTIAL ION CHANNEL PROTEIN"/>
    <property type="match status" value="1"/>
</dbReference>
<evidence type="ECO:0000259" key="11">
    <source>
        <dbReference type="Pfam" id="PF00520"/>
    </source>
</evidence>
<keyword evidence="5" id="KW-0677">Repeat</keyword>
<proteinExistence type="predicted"/>
<keyword evidence="13" id="KW-1185">Reference proteome</keyword>
<evidence type="ECO:0000256" key="4">
    <source>
        <dbReference type="ARBA" id="ARBA00022692"/>
    </source>
</evidence>
<accession>A0A8J5J6N4</accession>
<feature type="domain" description="Ion transport" evidence="11">
    <location>
        <begin position="470"/>
        <end position="701"/>
    </location>
</feature>
<comment type="caution">
    <text evidence="12">The sequence shown here is derived from an EMBL/GenBank/DDBJ whole genome shotgun (WGS) entry which is preliminary data.</text>
</comment>